<feature type="disulfide bond" evidence="17">
    <location>
        <begin position="220"/>
        <end position="232"/>
    </location>
</feature>
<keyword evidence="11" id="KW-0106">Calcium</keyword>
<feature type="domain" description="EGF-like" evidence="21">
    <location>
        <begin position="509"/>
        <end position="545"/>
    </location>
</feature>
<feature type="disulfide bond" evidence="16">
    <location>
        <begin position="383"/>
        <end position="392"/>
    </location>
</feature>
<feature type="disulfide bond" evidence="16">
    <location>
        <begin position="573"/>
        <end position="582"/>
    </location>
</feature>
<dbReference type="Pfam" id="PF12661">
    <property type="entry name" value="hEGF"/>
    <property type="match status" value="3"/>
</dbReference>
<evidence type="ECO:0000256" key="18">
    <source>
        <dbReference type="RuleBase" id="RU280815"/>
    </source>
</evidence>
<keyword evidence="13 18" id="KW-0472">Membrane</keyword>
<dbReference type="AlphaFoldDB" id="T1IPW5"/>
<evidence type="ECO:0000256" key="16">
    <source>
        <dbReference type="PROSITE-ProRule" id="PRU00076"/>
    </source>
</evidence>
<evidence type="ECO:0000313" key="24">
    <source>
        <dbReference type="Proteomes" id="UP000014500"/>
    </source>
</evidence>
<dbReference type="InterPro" id="IPR000152">
    <property type="entry name" value="EGF-type_Asp/Asn_hydroxyl_site"/>
</dbReference>
<evidence type="ECO:0000256" key="8">
    <source>
        <dbReference type="ARBA" id="ARBA00022692"/>
    </source>
</evidence>
<feature type="transmembrane region" description="Helical" evidence="20">
    <location>
        <begin position="640"/>
        <end position="664"/>
    </location>
</feature>
<feature type="disulfide bond" evidence="16">
    <location>
        <begin position="535"/>
        <end position="544"/>
    </location>
</feature>
<evidence type="ECO:0000256" key="20">
    <source>
        <dbReference type="SAM" id="Phobius"/>
    </source>
</evidence>
<dbReference type="FunFam" id="2.10.25.10:FF:000143">
    <property type="entry name" value="Protein crumbs 1"/>
    <property type="match status" value="3"/>
</dbReference>
<feature type="compositionally biased region" description="Basic and acidic residues" evidence="19">
    <location>
        <begin position="674"/>
        <end position="683"/>
    </location>
</feature>
<evidence type="ECO:0000256" key="4">
    <source>
        <dbReference type="ARBA" id="ARBA00022473"/>
    </source>
</evidence>
<feature type="disulfide bond" evidence="17">
    <location>
        <begin position="240"/>
        <end position="249"/>
    </location>
</feature>
<dbReference type="InterPro" id="IPR051830">
    <property type="entry name" value="NOTCH_homolog"/>
</dbReference>
<dbReference type="PANTHER" id="PTHR24033:SF151">
    <property type="entry name" value="NOTCH 2"/>
    <property type="match status" value="1"/>
</dbReference>
<feature type="domain" description="EGF-like" evidence="21">
    <location>
        <begin position="547"/>
        <end position="583"/>
    </location>
</feature>
<feature type="disulfide bond" evidence="16">
    <location>
        <begin position="421"/>
        <end position="430"/>
    </location>
</feature>
<dbReference type="HOGENOM" id="CLU_012574_2_1_1"/>
<dbReference type="SMART" id="SM00051">
    <property type="entry name" value="DSL"/>
    <property type="match status" value="1"/>
</dbReference>
<accession>T1IPW5</accession>
<evidence type="ECO:0000256" key="15">
    <source>
        <dbReference type="ARBA" id="ARBA00023180"/>
    </source>
</evidence>
<dbReference type="GO" id="GO:0048666">
    <property type="term" value="P:neuron development"/>
    <property type="evidence" value="ECO:0007669"/>
    <property type="project" value="UniProtKB-ARBA"/>
</dbReference>
<dbReference type="GO" id="GO:0016330">
    <property type="term" value="P:second mitotic wave involved in compound eye morphogenesis"/>
    <property type="evidence" value="ECO:0007669"/>
    <property type="project" value="UniProtKB-ARBA"/>
</dbReference>
<feature type="disulfide bond" evidence="16">
    <location>
        <begin position="497"/>
        <end position="506"/>
    </location>
</feature>
<evidence type="ECO:0000259" key="22">
    <source>
        <dbReference type="PROSITE" id="PS51051"/>
    </source>
</evidence>
<dbReference type="InterPro" id="IPR001774">
    <property type="entry name" value="DSL"/>
</dbReference>
<evidence type="ECO:0000256" key="17">
    <source>
        <dbReference type="PROSITE-ProRule" id="PRU00377"/>
    </source>
</evidence>
<dbReference type="PROSITE" id="PS01186">
    <property type="entry name" value="EGF_2"/>
    <property type="match status" value="6"/>
</dbReference>
<dbReference type="STRING" id="126957.T1IPW5"/>
<dbReference type="SUPFAM" id="SSF57196">
    <property type="entry name" value="EGF/Laminin"/>
    <property type="match status" value="4"/>
</dbReference>
<feature type="domain" description="EGF-like" evidence="21">
    <location>
        <begin position="471"/>
        <end position="507"/>
    </location>
</feature>
<sequence>MRWRSVSRLASATALQIFILVNILVISQHQVASSGVFELRLMEFLNDAGRDADGKCCSQGPSNGYAVSRASSTSSSSSLSPECGGVCKTYFRVCLKHYQAAIDFSSPCTFGDTVTPVLGNNTVHISDTSEIQGFTNPIRFPFEFSWPGTFSLIVEAWHESDSTPVGGSNVLLTRLANQSWLTVGDEWTQYEHQTGPSQLQLEYRVRCEEHYYGEGCTKLCRPRNDTFGHYECSLQGEQMCLPGWKGKYCEEAVCAPGCHKEYGSCEKPNECKCLIGWKGPNCDQCIQYPGCIHGTCGKPWECICKEGWGGLFCNQDLNYCTNHKPCKNGGTCTNTGQGSYTCTCRDGFNGNDCEKERDDCTRTPCENGGTCNKFTFNNASCVCTPGFHGRQCEFAANTCQDEPCKNGGTCLQISGSYHCICPSAFDGNNCERQKDECGSNPCQNGGSCVDKLNGFMCVCPTGFTGRNCENDINDCGVNPCLNGGTCVDLVNNFKCLCVPGFVGSMCEVNVDDCLTKPCANGGTCTDLVNDFQCSCRPGFTGKDCSIFSTECTSQMCLNGGSCEDLVNAFQCVCPPGFSGERCEFTATVRDAVLPAALPPPQRLPTADSEPHQHRSDNVGVSRHVSEPNTDGDSGLSTGQVALIATLSAAMPLLALCSIVVILCLRSRRQKQMRRHDEEARKQNEQNAVNSMNNSKCDNQMIVNTLDRSKNHNLKLTNEDFEVVSSSKDLSVHRTNKCKQLNTDLVPNVAPVANNAVGKQETSASIDTRDFDHSKLSVEQRNSLCIDTTSCNRSDSSTLPQCSTEPCPPSSVYVIPDHYQQRYSHPMLATEV</sequence>
<dbReference type="InterPro" id="IPR018097">
    <property type="entry name" value="EGF_Ca-bd_CS"/>
</dbReference>
<comment type="function">
    <text evidence="18">Putative Notch ligand involved in the mediation of Notch signaling.</text>
</comment>
<dbReference type="CDD" id="cd00054">
    <property type="entry name" value="EGF_CA"/>
    <property type="match status" value="7"/>
</dbReference>
<dbReference type="GO" id="GO:0045179">
    <property type="term" value="C:apical cortex"/>
    <property type="evidence" value="ECO:0007669"/>
    <property type="project" value="UniProtKB-ARBA"/>
</dbReference>
<dbReference type="OMA" id="HYTCSET"/>
<dbReference type="GO" id="GO:0005886">
    <property type="term" value="C:plasma membrane"/>
    <property type="evidence" value="ECO:0007669"/>
    <property type="project" value="UniProtKB-ARBA"/>
</dbReference>
<dbReference type="Gene3D" id="2.10.25.140">
    <property type="match status" value="1"/>
</dbReference>
<dbReference type="FunFam" id="2.10.25.10:FF:000230">
    <property type="entry name" value="Delta-like protein"/>
    <property type="match status" value="1"/>
</dbReference>
<dbReference type="GO" id="GO:0009986">
    <property type="term" value="C:cell surface"/>
    <property type="evidence" value="ECO:0007669"/>
    <property type="project" value="UniProtKB-ARBA"/>
</dbReference>
<dbReference type="Pfam" id="PF01414">
    <property type="entry name" value="DSL"/>
    <property type="match status" value="1"/>
</dbReference>
<evidence type="ECO:0000313" key="23">
    <source>
        <dbReference type="EnsemblMetazoa" id="SMAR003071-PA"/>
    </source>
</evidence>
<dbReference type="GO" id="GO:0005509">
    <property type="term" value="F:calcium ion binding"/>
    <property type="evidence" value="ECO:0007669"/>
    <property type="project" value="InterPro"/>
</dbReference>
<keyword evidence="15" id="KW-0325">Glycoprotein</keyword>
<dbReference type="InterPro" id="IPR011651">
    <property type="entry name" value="Notch_ligand_N"/>
</dbReference>
<dbReference type="InterPro" id="IPR009030">
    <property type="entry name" value="Growth_fac_rcpt_cys_sf"/>
</dbReference>
<dbReference type="PROSITE" id="PS51051">
    <property type="entry name" value="DSL"/>
    <property type="match status" value="1"/>
</dbReference>
<evidence type="ECO:0000256" key="2">
    <source>
        <dbReference type="ARBA" id="ARBA00004496"/>
    </source>
</evidence>
<dbReference type="InterPro" id="IPR000742">
    <property type="entry name" value="EGF"/>
</dbReference>
<dbReference type="GO" id="GO:0046331">
    <property type="term" value="P:lateral inhibition"/>
    <property type="evidence" value="ECO:0007669"/>
    <property type="project" value="UniProtKB-ARBA"/>
</dbReference>
<dbReference type="PANTHER" id="PTHR24033">
    <property type="entry name" value="EGF-LIKE DOMAIN-CONTAINING PROTEIN"/>
    <property type="match status" value="1"/>
</dbReference>
<dbReference type="GO" id="GO:0000902">
    <property type="term" value="P:cell morphogenesis"/>
    <property type="evidence" value="ECO:0007669"/>
    <property type="project" value="UniProtKB-ARBA"/>
</dbReference>
<feature type="disulfide bond" evidence="17">
    <location>
        <begin position="207"/>
        <end position="216"/>
    </location>
</feature>
<feature type="domain" description="EGF-like" evidence="21">
    <location>
        <begin position="316"/>
        <end position="354"/>
    </location>
</feature>
<dbReference type="Pfam" id="PF21700">
    <property type="entry name" value="EGF_DL_JAG"/>
    <property type="match status" value="1"/>
</dbReference>
<dbReference type="FunFam" id="2.10.25.140:FF:000001">
    <property type="entry name" value="Delta-like protein"/>
    <property type="match status" value="1"/>
</dbReference>
<dbReference type="FunFam" id="2.10.25.10:FF:000018">
    <property type="entry name" value="Delta-like 1"/>
    <property type="match status" value="1"/>
</dbReference>
<feature type="domain" description="EGF-like" evidence="21">
    <location>
        <begin position="433"/>
        <end position="469"/>
    </location>
</feature>
<dbReference type="GO" id="GO:0043208">
    <property type="term" value="F:glycosphingolipid binding"/>
    <property type="evidence" value="ECO:0007669"/>
    <property type="project" value="UniProtKB-ARBA"/>
</dbReference>
<dbReference type="FunFam" id="2.10.25.10:FF:000425">
    <property type="entry name" value="Eyes shut homolog"/>
    <property type="match status" value="1"/>
</dbReference>
<evidence type="ECO:0000256" key="3">
    <source>
        <dbReference type="ARBA" id="ARBA00004613"/>
    </source>
</evidence>
<dbReference type="SUPFAM" id="SSF57184">
    <property type="entry name" value="Growth factor receptor domain"/>
    <property type="match status" value="1"/>
</dbReference>
<name>T1IPW5_STRMM</name>
<dbReference type="SMART" id="SM00179">
    <property type="entry name" value="EGF_CA"/>
    <property type="match status" value="7"/>
</dbReference>
<dbReference type="EMBL" id="JH431265">
    <property type="status" value="NOT_ANNOTATED_CDS"/>
    <property type="molecule type" value="Genomic_DNA"/>
</dbReference>
<dbReference type="PROSITE" id="PS00010">
    <property type="entry name" value="ASX_HYDROXYL"/>
    <property type="match status" value="4"/>
</dbReference>
<evidence type="ECO:0000259" key="21">
    <source>
        <dbReference type="PROSITE" id="PS50026"/>
    </source>
</evidence>
<dbReference type="InterPro" id="IPR013032">
    <property type="entry name" value="EGF-like_CS"/>
</dbReference>
<protein>
    <recommendedName>
        <fullName evidence="18">Delta-like protein</fullName>
    </recommendedName>
</protein>
<feature type="domain" description="EGF-like" evidence="21">
    <location>
        <begin position="395"/>
        <end position="431"/>
    </location>
</feature>
<feature type="region of interest" description="Disordered" evidence="19">
    <location>
        <begin position="596"/>
        <end position="634"/>
    </location>
</feature>
<evidence type="ECO:0000256" key="12">
    <source>
        <dbReference type="ARBA" id="ARBA00022989"/>
    </source>
</evidence>
<dbReference type="Proteomes" id="UP000014500">
    <property type="component" value="Unassembled WGS sequence"/>
</dbReference>
<keyword evidence="14 16" id="KW-1015">Disulfide bond</keyword>
<dbReference type="eggNOG" id="KOG1217">
    <property type="taxonomic scope" value="Eukaryota"/>
</dbReference>
<feature type="disulfide bond" evidence="16">
    <location>
        <begin position="459"/>
        <end position="468"/>
    </location>
</feature>
<evidence type="ECO:0000256" key="10">
    <source>
        <dbReference type="ARBA" id="ARBA00022737"/>
    </source>
</evidence>
<dbReference type="PROSITE" id="PS01187">
    <property type="entry name" value="EGF_CA"/>
    <property type="match status" value="2"/>
</dbReference>
<dbReference type="Gene3D" id="2.60.40.3510">
    <property type="match status" value="1"/>
</dbReference>
<reference evidence="23" key="2">
    <citation type="submission" date="2015-02" db="UniProtKB">
        <authorList>
            <consortium name="EnsemblMetazoa"/>
        </authorList>
    </citation>
    <scope>IDENTIFICATION</scope>
</reference>
<feature type="domain" description="EGF-like" evidence="21">
    <location>
        <begin position="356"/>
        <end position="393"/>
    </location>
</feature>
<dbReference type="InterPro" id="IPR001881">
    <property type="entry name" value="EGF-like_Ca-bd_dom"/>
</dbReference>
<dbReference type="GO" id="GO:0042063">
    <property type="term" value="P:gliogenesis"/>
    <property type="evidence" value="ECO:0007669"/>
    <property type="project" value="UniProtKB-ARBA"/>
</dbReference>
<evidence type="ECO:0000256" key="11">
    <source>
        <dbReference type="ARBA" id="ARBA00022837"/>
    </source>
</evidence>
<reference evidence="24" key="1">
    <citation type="submission" date="2011-05" db="EMBL/GenBank/DDBJ databases">
        <authorList>
            <person name="Richards S.R."/>
            <person name="Qu J."/>
            <person name="Jiang H."/>
            <person name="Jhangiani S.N."/>
            <person name="Agravi P."/>
            <person name="Goodspeed R."/>
            <person name="Gross S."/>
            <person name="Mandapat C."/>
            <person name="Jackson L."/>
            <person name="Mathew T."/>
            <person name="Pu L."/>
            <person name="Thornton R."/>
            <person name="Saada N."/>
            <person name="Wilczek-Boney K.B."/>
            <person name="Lee S."/>
            <person name="Kovar C."/>
            <person name="Wu Y."/>
            <person name="Scherer S.E."/>
            <person name="Worley K.C."/>
            <person name="Muzny D.M."/>
            <person name="Gibbs R."/>
        </authorList>
    </citation>
    <scope>NUCLEOTIDE SEQUENCE</scope>
    <source>
        <strain evidence="24">Brora</strain>
    </source>
</reference>
<keyword evidence="10 18" id="KW-0677">Repeat</keyword>
<organism evidence="23 24">
    <name type="scientific">Strigamia maritima</name>
    <name type="common">European centipede</name>
    <name type="synonym">Geophilus maritimus</name>
    <dbReference type="NCBI Taxonomy" id="126957"/>
    <lineage>
        <taxon>Eukaryota</taxon>
        <taxon>Metazoa</taxon>
        <taxon>Ecdysozoa</taxon>
        <taxon>Arthropoda</taxon>
        <taxon>Myriapoda</taxon>
        <taxon>Chilopoda</taxon>
        <taxon>Pleurostigmophora</taxon>
        <taxon>Geophilomorpha</taxon>
        <taxon>Linotaeniidae</taxon>
        <taxon>Strigamia</taxon>
    </lineage>
</organism>
<dbReference type="GO" id="GO:0007219">
    <property type="term" value="P:Notch signaling pathway"/>
    <property type="evidence" value="ECO:0007669"/>
    <property type="project" value="InterPro"/>
</dbReference>
<evidence type="ECO:0000256" key="5">
    <source>
        <dbReference type="ARBA" id="ARBA00022490"/>
    </source>
</evidence>
<dbReference type="FunFam" id="2.10.25.10:FF:000064">
    <property type="entry name" value="Delta-like protein"/>
    <property type="match status" value="1"/>
</dbReference>
<dbReference type="PROSITE" id="PS50026">
    <property type="entry name" value="EGF_3"/>
    <property type="match status" value="7"/>
</dbReference>
<dbReference type="SMART" id="SM00181">
    <property type="entry name" value="EGF"/>
    <property type="match status" value="10"/>
</dbReference>
<dbReference type="Pfam" id="PF00008">
    <property type="entry name" value="EGF"/>
    <property type="match status" value="3"/>
</dbReference>
<evidence type="ECO:0000256" key="19">
    <source>
        <dbReference type="SAM" id="MobiDB-lite"/>
    </source>
</evidence>
<evidence type="ECO:0000256" key="7">
    <source>
        <dbReference type="ARBA" id="ARBA00022536"/>
    </source>
</evidence>
<dbReference type="EnsemblMetazoa" id="SMAR003071-RA">
    <property type="protein sequence ID" value="SMAR003071-PA"/>
    <property type="gene ID" value="SMAR003071"/>
</dbReference>
<evidence type="ECO:0000256" key="14">
    <source>
        <dbReference type="ARBA" id="ARBA00023157"/>
    </source>
</evidence>
<dbReference type="PROSITE" id="PS00022">
    <property type="entry name" value="EGF_1"/>
    <property type="match status" value="8"/>
</dbReference>
<dbReference type="Gene3D" id="2.10.25.10">
    <property type="entry name" value="Laminin"/>
    <property type="match status" value="8"/>
</dbReference>
<keyword evidence="12 18" id="KW-1133">Transmembrane helix</keyword>
<dbReference type="PhylomeDB" id="T1IPW5"/>
<dbReference type="PRINTS" id="PR00010">
    <property type="entry name" value="EGFBLOOD"/>
</dbReference>
<keyword evidence="24" id="KW-1185">Reference proteome</keyword>
<feature type="disulfide bond" evidence="16">
    <location>
        <begin position="344"/>
        <end position="353"/>
    </location>
</feature>
<dbReference type="Pfam" id="PF07657">
    <property type="entry name" value="MNNL"/>
    <property type="match status" value="1"/>
</dbReference>
<evidence type="ECO:0000256" key="13">
    <source>
        <dbReference type="ARBA" id="ARBA00023136"/>
    </source>
</evidence>
<comment type="subcellular location">
    <subcellularLocation>
        <location evidence="2">Cytoplasm</location>
    </subcellularLocation>
    <subcellularLocation>
        <location evidence="1 18">Membrane</location>
        <topology evidence="1 18">Single-pass type I membrane protein</topology>
    </subcellularLocation>
    <subcellularLocation>
        <location evidence="3">Secreted</location>
    </subcellularLocation>
</comment>
<feature type="domain" description="DSL" evidence="22">
    <location>
        <begin position="205"/>
        <end position="249"/>
    </location>
</feature>
<keyword evidence="9 18" id="KW-0732">Signal</keyword>
<keyword evidence="6" id="KW-0964">Secreted</keyword>
<keyword evidence="8 18" id="KW-0812">Transmembrane</keyword>
<evidence type="ECO:0000256" key="6">
    <source>
        <dbReference type="ARBA" id="ARBA00022525"/>
    </source>
</evidence>
<evidence type="ECO:0000256" key="1">
    <source>
        <dbReference type="ARBA" id="ARBA00004479"/>
    </source>
</evidence>
<evidence type="ECO:0000256" key="9">
    <source>
        <dbReference type="ARBA" id="ARBA00022729"/>
    </source>
</evidence>
<feature type="region of interest" description="Disordered" evidence="19">
    <location>
        <begin position="673"/>
        <end position="692"/>
    </location>
</feature>
<keyword evidence="7 16" id="KW-0245">EGF-like domain</keyword>
<dbReference type="GO" id="GO:0005576">
    <property type="term" value="C:extracellular region"/>
    <property type="evidence" value="ECO:0007669"/>
    <property type="project" value="UniProtKB-SubCell"/>
</dbReference>
<dbReference type="GO" id="GO:0030718">
    <property type="term" value="P:germ-line stem cell population maintenance"/>
    <property type="evidence" value="ECO:0007669"/>
    <property type="project" value="UniProtKB-ARBA"/>
</dbReference>
<dbReference type="GO" id="GO:0048018">
    <property type="term" value="F:receptor ligand activity"/>
    <property type="evidence" value="ECO:0007669"/>
    <property type="project" value="UniProtKB-ARBA"/>
</dbReference>
<proteinExistence type="predicted"/>
<keyword evidence="4 18" id="KW-0217">Developmental protein</keyword>
<keyword evidence="5" id="KW-0963">Cytoplasm</keyword>
<comment type="caution">
    <text evidence="16">Lacks conserved residue(s) required for the propagation of feature annotation.</text>
</comment>